<protein>
    <submittedName>
        <fullName evidence="2">Membrane protein</fullName>
    </submittedName>
</protein>
<evidence type="ECO:0000313" key="2">
    <source>
        <dbReference type="EMBL" id="BBP01098.1"/>
    </source>
</evidence>
<keyword evidence="1" id="KW-1133">Transmembrane helix</keyword>
<dbReference type="KEGG" id="sniv:SFSGTM_18060"/>
<accession>A0A809S314</accession>
<feature type="transmembrane region" description="Helical" evidence="1">
    <location>
        <begin position="192"/>
        <end position="214"/>
    </location>
</feature>
<feature type="transmembrane region" description="Helical" evidence="1">
    <location>
        <begin position="76"/>
        <end position="95"/>
    </location>
</feature>
<gene>
    <name evidence="2" type="ORF">SFSGTM_18060</name>
</gene>
<feature type="transmembrane region" description="Helical" evidence="1">
    <location>
        <begin position="107"/>
        <end position="124"/>
    </location>
</feature>
<dbReference type="InterPro" id="IPR009781">
    <property type="entry name" value="DUF1345"/>
</dbReference>
<keyword evidence="3" id="KW-1185">Reference proteome</keyword>
<organism evidence="2 3">
    <name type="scientific">Sulfuriferula nivalis</name>
    <dbReference type="NCBI Taxonomy" id="2675298"/>
    <lineage>
        <taxon>Bacteria</taxon>
        <taxon>Pseudomonadati</taxon>
        <taxon>Pseudomonadota</taxon>
        <taxon>Betaproteobacteria</taxon>
        <taxon>Nitrosomonadales</taxon>
        <taxon>Sulfuricellaceae</taxon>
        <taxon>Sulfuriferula</taxon>
    </lineage>
</organism>
<keyword evidence="1" id="KW-0472">Membrane</keyword>
<proteinExistence type="predicted"/>
<feature type="transmembrane region" description="Helical" evidence="1">
    <location>
        <begin position="12"/>
        <end position="30"/>
    </location>
</feature>
<dbReference type="Proteomes" id="UP000463939">
    <property type="component" value="Chromosome"/>
</dbReference>
<dbReference type="EMBL" id="AP021881">
    <property type="protein sequence ID" value="BBP01098.1"/>
    <property type="molecule type" value="Genomic_DNA"/>
</dbReference>
<reference evidence="3" key="1">
    <citation type="submission" date="2019-11" db="EMBL/GenBank/DDBJ databases">
        <title>Isolation and characterization of a novel species in the genus Sulfuriferula.</title>
        <authorList>
            <person name="Mochizuki J."/>
            <person name="Kojima H."/>
            <person name="Fukui M."/>
        </authorList>
    </citation>
    <scope>NUCLEOTIDE SEQUENCE [LARGE SCALE GENOMIC DNA]</scope>
    <source>
        <strain evidence="3">SGTM</strain>
    </source>
</reference>
<sequence>MRNLSDFQRLGIAVVAGLLTFFVLPNRIILLDTRIIASWDVAASTSLLLAWVTMAGADATATKTSTLNKRQSSSGILALVILAALASLMALTFLFKANENVSELAKIAHVGLSVIALVTSWLLIHTRYAFHYAHRYYVSSGSTHRKILGGLSFPGGNPPDYFDFAYFSFVIGMTSQVSDVTITSRVMRRITLIHGLLSFAFNMGVLALSINIVASMI</sequence>
<keyword evidence="1" id="KW-0812">Transmembrane</keyword>
<feature type="transmembrane region" description="Helical" evidence="1">
    <location>
        <begin position="36"/>
        <end position="55"/>
    </location>
</feature>
<dbReference type="RefSeq" id="WP_162084916.1">
    <property type="nucleotide sequence ID" value="NZ_AP021881.1"/>
</dbReference>
<evidence type="ECO:0000313" key="3">
    <source>
        <dbReference type="Proteomes" id="UP000463939"/>
    </source>
</evidence>
<evidence type="ECO:0000256" key="1">
    <source>
        <dbReference type="SAM" id="Phobius"/>
    </source>
</evidence>
<name>A0A809S314_9PROT</name>
<dbReference type="Pfam" id="PF07077">
    <property type="entry name" value="DUF1345"/>
    <property type="match status" value="1"/>
</dbReference>
<dbReference type="AlphaFoldDB" id="A0A809S314"/>